<dbReference type="Proteomes" id="UP000830158">
    <property type="component" value="Chromosome"/>
</dbReference>
<evidence type="ECO:0000313" key="4">
    <source>
        <dbReference type="EMBL" id="UQS25243.1"/>
    </source>
</evidence>
<reference evidence="4" key="1">
    <citation type="submission" date="2022-01" db="EMBL/GenBank/DDBJ databases">
        <title>PSI-footprinting approach for the identification of protein synthesis inhibitor producers.</title>
        <authorList>
            <person name="Handel F."/>
            <person name="Kulik A."/>
            <person name="Wex K.W."/>
            <person name="Berscheid A."/>
            <person name="Saur J.S."/>
            <person name="Winkler A."/>
            <person name="Wibberg D."/>
            <person name="Kalinowski J."/>
            <person name="Broetz-Oesterhelt H."/>
            <person name="Mast Y."/>
        </authorList>
    </citation>
    <scope>NUCLEOTIDE SEQUENCE</scope>
    <source>
        <strain evidence="4">KNN 49.3e</strain>
    </source>
</reference>
<name>A0ABY4NZ16_9PSEU</name>
<evidence type="ECO:0000259" key="3">
    <source>
        <dbReference type="Pfam" id="PF01515"/>
    </source>
</evidence>
<evidence type="ECO:0000313" key="5">
    <source>
        <dbReference type="Proteomes" id="UP000830158"/>
    </source>
</evidence>
<protein>
    <recommendedName>
        <fullName evidence="3">Phosphate acetyl/butaryl transferase domain-containing protein</fullName>
    </recommendedName>
</protein>
<dbReference type="EMBL" id="CP091196">
    <property type="protein sequence ID" value="UQS25243.1"/>
    <property type="molecule type" value="Genomic_DNA"/>
</dbReference>
<dbReference type="InterPro" id="IPR042112">
    <property type="entry name" value="P_AcTrfase_dom2"/>
</dbReference>
<dbReference type="RefSeq" id="WP_249466105.1">
    <property type="nucleotide sequence ID" value="NZ_CP091196.1"/>
</dbReference>
<dbReference type="Gene3D" id="3.40.50.10950">
    <property type="match status" value="1"/>
</dbReference>
<dbReference type="Pfam" id="PF01515">
    <property type="entry name" value="PTA_PTB"/>
    <property type="match status" value="1"/>
</dbReference>
<evidence type="ECO:0000256" key="2">
    <source>
        <dbReference type="ARBA" id="ARBA00023315"/>
    </source>
</evidence>
<dbReference type="PANTHER" id="PTHR43356:SF3">
    <property type="entry name" value="PHOSPHATE ACETYLTRANSFERASE"/>
    <property type="match status" value="1"/>
</dbReference>
<dbReference type="Gene3D" id="3.40.50.10750">
    <property type="entry name" value="Isocitrate/Isopropylmalate dehydrogenase-like"/>
    <property type="match status" value="1"/>
</dbReference>
<dbReference type="PANTHER" id="PTHR43356">
    <property type="entry name" value="PHOSPHATE ACETYLTRANSFERASE"/>
    <property type="match status" value="1"/>
</dbReference>
<accession>A0ABY4NZ16</accession>
<organism evidence="4 5">
    <name type="scientific">Amycolatopsis thermalba</name>
    <dbReference type="NCBI Taxonomy" id="944492"/>
    <lineage>
        <taxon>Bacteria</taxon>
        <taxon>Bacillati</taxon>
        <taxon>Actinomycetota</taxon>
        <taxon>Actinomycetes</taxon>
        <taxon>Pseudonocardiales</taxon>
        <taxon>Pseudonocardiaceae</taxon>
        <taxon>Amycolatopsis</taxon>
    </lineage>
</organism>
<gene>
    <name evidence="4" type="ORF">L1857_21745</name>
</gene>
<proteinExistence type="predicted"/>
<dbReference type="InterPro" id="IPR050500">
    <property type="entry name" value="Phos_Acetyltrans/Butyryltrans"/>
</dbReference>
<keyword evidence="5" id="KW-1185">Reference proteome</keyword>
<dbReference type="SUPFAM" id="SSF53659">
    <property type="entry name" value="Isocitrate/Isopropylmalate dehydrogenase-like"/>
    <property type="match status" value="1"/>
</dbReference>
<dbReference type="InterPro" id="IPR002505">
    <property type="entry name" value="PTA_PTB"/>
</dbReference>
<keyword evidence="1" id="KW-0808">Transferase</keyword>
<keyword evidence="2" id="KW-0012">Acyltransferase</keyword>
<dbReference type="InterPro" id="IPR042113">
    <property type="entry name" value="P_AcTrfase_dom1"/>
</dbReference>
<sequence length="154" mass="16278">MRMAGSWWERVAGRGLRVALADGTDERALHAAARLRDRGGIEPVLVGAAASVTPGVRTLSSAFLMLLRDGRAVTFADCAVVDKVRRATELVRDRLPGIEVDGELQFDAAVVDAVGAVKAPLHDLSRGCGAAEIETMALIAAVHAVTAHDTQEVR</sequence>
<feature type="domain" description="Phosphate acetyl/butaryl transferase" evidence="3">
    <location>
        <begin position="81"/>
        <end position="120"/>
    </location>
</feature>
<evidence type="ECO:0000256" key="1">
    <source>
        <dbReference type="ARBA" id="ARBA00022679"/>
    </source>
</evidence>